<proteinExistence type="predicted"/>
<gene>
    <name evidence="1" type="ORF">SPIL2461_LOCUS1015</name>
</gene>
<dbReference type="EMBL" id="CAJNIZ010000975">
    <property type="protein sequence ID" value="CAE7179721.1"/>
    <property type="molecule type" value="Genomic_DNA"/>
</dbReference>
<organism evidence="1 2">
    <name type="scientific">Symbiodinium pilosum</name>
    <name type="common">Dinoflagellate</name>
    <dbReference type="NCBI Taxonomy" id="2952"/>
    <lineage>
        <taxon>Eukaryota</taxon>
        <taxon>Sar</taxon>
        <taxon>Alveolata</taxon>
        <taxon>Dinophyceae</taxon>
        <taxon>Suessiales</taxon>
        <taxon>Symbiodiniaceae</taxon>
        <taxon>Symbiodinium</taxon>
    </lineage>
</organism>
<evidence type="ECO:0000313" key="1">
    <source>
        <dbReference type="EMBL" id="CAE7179721.1"/>
    </source>
</evidence>
<name>A0A812IXL9_SYMPI</name>
<protein>
    <submittedName>
        <fullName evidence="1">Uncharacterized protein</fullName>
    </submittedName>
</protein>
<evidence type="ECO:0000313" key="2">
    <source>
        <dbReference type="Proteomes" id="UP000649617"/>
    </source>
</evidence>
<keyword evidence="2" id="KW-1185">Reference proteome</keyword>
<dbReference type="Proteomes" id="UP000649617">
    <property type="component" value="Unassembled WGS sequence"/>
</dbReference>
<sequence length="81" mass="9083">VVCTQDRLVLLKAQIGINRPDSMRLMSLWGPLRSHLRQLKASQPVARAIAYQRESSSVSHGRIINPLNSHRLVTIAKDALE</sequence>
<reference evidence="1" key="1">
    <citation type="submission" date="2021-02" db="EMBL/GenBank/DDBJ databases">
        <authorList>
            <person name="Dougan E. K."/>
            <person name="Rhodes N."/>
            <person name="Thang M."/>
            <person name="Chan C."/>
        </authorList>
    </citation>
    <scope>NUCLEOTIDE SEQUENCE</scope>
</reference>
<dbReference type="AlphaFoldDB" id="A0A812IXL9"/>
<accession>A0A812IXL9</accession>
<feature type="non-terminal residue" evidence="1">
    <location>
        <position position="1"/>
    </location>
</feature>
<comment type="caution">
    <text evidence="1">The sequence shown here is derived from an EMBL/GenBank/DDBJ whole genome shotgun (WGS) entry which is preliminary data.</text>
</comment>
<feature type="non-terminal residue" evidence="1">
    <location>
        <position position="81"/>
    </location>
</feature>